<evidence type="ECO:0000256" key="2">
    <source>
        <dbReference type="SAM" id="Coils"/>
    </source>
</evidence>
<proteinExistence type="inferred from homology"/>
<evidence type="ECO:0000259" key="4">
    <source>
        <dbReference type="PROSITE" id="PS50067"/>
    </source>
</evidence>
<keyword evidence="1" id="KW-0547">Nucleotide-binding</keyword>
<gene>
    <name evidence="5" type="ORF">SCAR479_06577</name>
</gene>
<sequence length="754" mass="84655">MANTGAYSDDKEFKESVLQLVNKDIDISELSYRGIVTISHIQREDFDKNLKIAERDLNEHKGYHQKHDERLDLVSSQLKTLDEQQKKLLLESAKMYNKVEKALSQFRTTDTAETPGLSTFADKDKEQTGIDLADYNELREINDRFLENLVQVQEALKAKEEECVKHALTIEELREKLSKKLGERVVDPVDYDEMGALNDKFLADILKYQATLKELEKECAKVRTQLLEAQEDLKASEDERDKHRSAAKELNVEVIKYQDSLQESEKECARLRGQLLESQNDLRDSEQTRKKHESEIEVLRADIIAWLKGFDIEREKMTDQQNVVKFQLDKERRANRKMLETIEKMHGNIRVMVRIRPLLEVDTGEMQDFGPQVAGEIASGWSIFAIPENQQSATGAIRQRIRDQEVERIFGMDDTNATVFDEVEYNVRSGLEGGEVTIFAYGASGTGKTFTFLHQESEEEPNANDGLVPRAIDLAFQHAEEVKNRWTYQFEISAVEVYLDELFDLLSEQSPPGNKFTHQGNETIVKLESYSHAMEMVAIALKKRRLASTKANDRSSRSHLIFRLRALRSSSDGTHGSSTGVINLIDLAGCEKVSDSASEKEKKESHSINASLTDLITMIGQMGDGGVPTPSKTLGKFIKSSFGKNGRALMMTTISPMKEDYIKFSKPTLDKAEIAHQSRSRKVQRPRRISAAAANALSINPGPGTPGTGGRTPVTVISPRRLPAAGGTPTPMRPKPSGSTGISRLPAPNSRGGR</sequence>
<feature type="binding site" evidence="1">
    <location>
        <begin position="442"/>
        <end position="449"/>
    </location>
    <ligand>
        <name>ATP</name>
        <dbReference type="ChEBI" id="CHEBI:30616"/>
    </ligand>
</feature>
<evidence type="ECO:0000313" key="5">
    <source>
        <dbReference type="EMBL" id="KAK9776839.1"/>
    </source>
</evidence>
<dbReference type="PRINTS" id="PR00380">
    <property type="entry name" value="KINESINHEAVY"/>
</dbReference>
<keyword evidence="2" id="KW-0175">Coiled coil</keyword>
<evidence type="ECO:0000256" key="3">
    <source>
        <dbReference type="SAM" id="MobiDB-lite"/>
    </source>
</evidence>
<organism evidence="5 6">
    <name type="scientific">Seiridium cardinale</name>
    <dbReference type="NCBI Taxonomy" id="138064"/>
    <lineage>
        <taxon>Eukaryota</taxon>
        <taxon>Fungi</taxon>
        <taxon>Dikarya</taxon>
        <taxon>Ascomycota</taxon>
        <taxon>Pezizomycotina</taxon>
        <taxon>Sordariomycetes</taxon>
        <taxon>Xylariomycetidae</taxon>
        <taxon>Amphisphaeriales</taxon>
        <taxon>Sporocadaceae</taxon>
        <taxon>Seiridium</taxon>
    </lineage>
</organism>
<protein>
    <submittedName>
        <fullName evidence="5">Kinesin motor domain-containing protein</fullName>
    </submittedName>
</protein>
<dbReference type="PROSITE" id="PS50067">
    <property type="entry name" value="KINESIN_MOTOR_2"/>
    <property type="match status" value="1"/>
</dbReference>
<dbReference type="InterPro" id="IPR036961">
    <property type="entry name" value="Kinesin_motor_dom_sf"/>
</dbReference>
<evidence type="ECO:0000256" key="1">
    <source>
        <dbReference type="PROSITE-ProRule" id="PRU00283"/>
    </source>
</evidence>
<dbReference type="SMART" id="SM00129">
    <property type="entry name" value="KISc"/>
    <property type="match status" value="1"/>
</dbReference>
<accession>A0ABR2XSP0</accession>
<evidence type="ECO:0000313" key="6">
    <source>
        <dbReference type="Proteomes" id="UP001465668"/>
    </source>
</evidence>
<keyword evidence="1" id="KW-0067">ATP-binding</keyword>
<dbReference type="InterPro" id="IPR027417">
    <property type="entry name" value="P-loop_NTPase"/>
</dbReference>
<comment type="similarity">
    <text evidence="1">Belongs to the TRAFAC class myosin-kinesin ATPase superfamily. Kinesin family.</text>
</comment>
<dbReference type="InterPro" id="IPR027640">
    <property type="entry name" value="Kinesin-like_fam"/>
</dbReference>
<dbReference type="Pfam" id="PF00225">
    <property type="entry name" value="Kinesin"/>
    <property type="match status" value="1"/>
</dbReference>
<dbReference type="PANTHER" id="PTHR47972:SF28">
    <property type="entry name" value="KINESIN-LIKE PROTEIN KLP-3"/>
    <property type="match status" value="1"/>
</dbReference>
<feature type="region of interest" description="Disordered" evidence="3">
    <location>
        <begin position="694"/>
        <end position="754"/>
    </location>
</feature>
<dbReference type="PANTHER" id="PTHR47972">
    <property type="entry name" value="KINESIN-LIKE PROTEIN KLP-3"/>
    <property type="match status" value="1"/>
</dbReference>
<dbReference type="Proteomes" id="UP001465668">
    <property type="component" value="Unassembled WGS sequence"/>
</dbReference>
<dbReference type="InterPro" id="IPR001752">
    <property type="entry name" value="Kinesin_motor_dom"/>
</dbReference>
<dbReference type="SUPFAM" id="SSF52540">
    <property type="entry name" value="P-loop containing nucleoside triphosphate hydrolases"/>
    <property type="match status" value="1"/>
</dbReference>
<keyword evidence="6" id="KW-1185">Reference proteome</keyword>
<feature type="domain" description="Kinesin motor" evidence="4">
    <location>
        <begin position="348"/>
        <end position="678"/>
    </location>
</feature>
<feature type="coiled-coil region" evidence="2">
    <location>
        <begin position="135"/>
        <end position="302"/>
    </location>
</feature>
<comment type="caution">
    <text evidence="5">The sequence shown here is derived from an EMBL/GenBank/DDBJ whole genome shotgun (WGS) entry which is preliminary data.</text>
</comment>
<reference evidence="5 6" key="1">
    <citation type="submission" date="2024-02" db="EMBL/GenBank/DDBJ databases">
        <title>First draft genome assembly of two strains of Seiridium cardinale.</title>
        <authorList>
            <person name="Emiliani G."/>
            <person name="Scali E."/>
        </authorList>
    </citation>
    <scope>NUCLEOTIDE SEQUENCE [LARGE SCALE GENOMIC DNA]</scope>
    <source>
        <strain evidence="5 6">BM-138-000479</strain>
    </source>
</reference>
<dbReference type="EMBL" id="JARVKM010000025">
    <property type="protein sequence ID" value="KAK9776839.1"/>
    <property type="molecule type" value="Genomic_DNA"/>
</dbReference>
<dbReference type="Gene3D" id="3.40.850.10">
    <property type="entry name" value="Kinesin motor domain"/>
    <property type="match status" value="1"/>
</dbReference>
<keyword evidence="1" id="KW-0505">Motor protein</keyword>
<name>A0ABR2XSP0_9PEZI</name>